<dbReference type="SUPFAM" id="SSF52540">
    <property type="entry name" value="P-loop containing nucleoside triphosphate hydrolases"/>
    <property type="match status" value="1"/>
</dbReference>
<dbReference type="NCBIfam" id="TIGR00368">
    <property type="entry name" value="YifB family Mg chelatase-like AAA ATPase"/>
    <property type="match status" value="1"/>
</dbReference>
<feature type="domain" description="Magnesium chelatase ChlI-like catalytic" evidence="1">
    <location>
        <begin position="193"/>
        <end position="397"/>
    </location>
</feature>
<evidence type="ECO:0000259" key="1">
    <source>
        <dbReference type="Pfam" id="PF01078"/>
    </source>
</evidence>
<dbReference type="OrthoDB" id="9813147at2"/>
<name>A0A1I6KX32_9FIRM</name>
<dbReference type="AlphaFoldDB" id="A0A1I6KX32"/>
<dbReference type="Pfam" id="PF01078">
    <property type="entry name" value="Mg_chelatase"/>
    <property type="match status" value="1"/>
</dbReference>
<accession>A0A1I6KX32</accession>
<dbReference type="PANTHER" id="PTHR32039">
    <property type="entry name" value="MAGNESIUM-CHELATASE SUBUNIT CHLI"/>
    <property type="match status" value="1"/>
</dbReference>
<dbReference type="Pfam" id="PF13541">
    <property type="entry name" value="ChlI"/>
    <property type="match status" value="1"/>
</dbReference>
<dbReference type="EMBL" id="FOYZ01000011">
    <property type="protein sequence ID" value="SFR95776.1"/>
    <property type="molecule type" value="Genomic_DNA"/>
</dbReference>
<gene>
    <name evidence="3" type="ORF">SAMN05661086_02815</name>
</gene>
<dbReference type="SUPFAM" id="SSF54211">
    <property type="entry name" value="Ribosomal protein S5 domain 2-like"/>
    <property type="match status" value="1"/>
</dbReference>
<dbReference type="Gene3D" id="3.40.50.300">
    <property type="entry name" value="P-loop containing nucleotide triphosphate hydrolases"/>
    <property type="match status" value="1"/>
</dbReference>
<protein>
    <submittedName>
        <fullName evidence="3">Magnesium chelatase family protein</fullName>
    </submittedName>
</protein>
<proteinExistence type="predicted"/>
<dbReference type="Pfam" id="PF13335">
    <property type="entry name" value="Mg_chelatase_C"/>
    <property type="match status" value="1"/>
</dbReference>
<dbReference type="STRING" id="37658.SAMN05661086_02815"/>
<sequence>MFSKSYSAVIQGITASVIQVEADLSDGLPVFQLVGYLGSAVKEAKDRVRLSIKNSGYKIPAKRITVNLSPADMRKEGTTFDLAIAISILISIGVIVNKNTNEVVFIGELSLDGSIKRVNGVLPIVYEAKRKGFISCIVPKENEGEAAVVEGIGVFGASHLLEVVRHINGEKLIPPTTYQLKRMKKQSEAEKSDFSEVIGQSLMKRAAEIAVAGQHNLMMIGPPGSGKTMLAQRMPTIMPELSFEEAMEISQIYSISGMLNSNFSFVSQRPFRAPHHTITPSALAGGGSIPKPGEISFANGGVLFLDELPEFSREAVEVLRQPLEERKITISRLNAVFTYPSSFMLVAAMNACPCGYYPNRTKCQCSEHQIKKYVGKISQALWDRIDLTAEAVEVNYKEFMYETSIESSQAIRERVTRAREIQTERYKYLPIRFNSQLSPNLMKRYCGLGKESEKYLETMYQKLKMSVRSYHRTLKVARTIADLDSSRNIEKEHIQEATFYRVTDKKHFEME</sequence>
<evidence type="ECO:0000313" key="3">
    <source>
        <dbReference type="EMBL" id="SFR95776.1"/>
    </source>
</evidence>
<dbReference type="InterPro" id="IPR004482">
    <property type="entry name" value="Mg_chelat-rel"/>
</dbReference>
<evidence type="ECO:0000259" key="2">
    <source>
        <dbReference type="Pfam" id="PF13335"/>
    </source>
</evidence>
<dbReference type="RefSeq" id="WP_092561893.1">
    <property type="nucleotide sequence ID" value="NZ_FOYZ01000011.1"/>
</dbReference>
<dbReference type="InterPro" id="IPR025158">
    <property type="entry name" value="Mg_chelat-rel_C"/>
</dbReference>
<dbReference type="InterPro" id="IPR000523">
    <property type="entry name" value="Mg_chelatse_chII-like_cat_dom"/>
</dbReference>
<evidence type="ECO:0000313" key="4">
    <source>
        <dbReference type="Proteomes" id="UP000199659"/>
    </source>
</evidence>
<feature type="domain" description="Mg chelatase-related protein C-terminal" evidence="2">
    <location>
        <begin position="406"/>
        <end position="501"/>
    </location>
</feature>
<dbReference type="InterPro" id="IPR014721">
    <property type="entry name" value="Ribsml_uS5_D2-typ_fold_subgr"/>
</dbReference>
<keyword evidence="4" id="KW-1185">Reference proteome</keyword>
<organism evidence="3 4">
    <name type="scientific">Anaeromicropila populeti</name>
    <dbReference type="NCBI Taxonomy" id="37658"/>
    <lineage>
        <taxon>Bacteria</taxon>
        <taxon>Bacillati</taxon>
        <taxon>Bacillota</taxon>
        <taxon>Clostridia</taxon>
        <taxon>Lachnospirales</taxon>
        <taxon>Lachnospiraceae</taxon>
        <taxon>Anaeromicropila</taxon>
    </lineage>
</organism>
<reference evidence="3 4" key="1">
    <citation type="submission" date="2016-10" db="EMBL/GenBank/DDBJ databases">
        <authorList>
            <person name="de Groot N.N."/>
        </authorList>
    </citation>
    <scope>NUCLEOTIDE SEQUENCE [LARGE SCALE GENOMIC DNA]</scope>
    <source>
        <strain evidence="3 4">743A</strain>
    </source>
</reference>
<dbReference type="GO" id="GO:0005524">
    <property type="term" value="F:ATP binding"/>
    <property type="evidence" value="ECO:0007669"/>
    <property type="project" value="InterPro"/>
</dbReference>
<dbReference type="InterPro" id="IPR027417">
    <property type="entry name" value="P-loop_NTPase"/>
</dbReference>
<dbReference type="InterPro" id="IPR045006">
    <property type="entry name" value="CHLI-like"/>
</dbReference>
<dbReference type="Proteomes" id="UP000199659">
    <property type="component" value="Unassembled WGS sequence"/>
</dbReference>
<dbReference type="Gene3D" id="3.30.230.10">
    <property type="match status" value="1"/>
</dbReference>
<dbReference type="InterPro" id="IPR020568">
    <property type="entry name" value="Ribosomal_Su5_D2-typ_SF"/>
</dbReference>
<dbReference type="PANTHER" id="PTHR32039:SF7">
    <property type="entry name" value="COMPETENCE PROTEIN COMM"/>
    <property type="match status" value="1"/>
</dbReference>